<name>A0ACC1JMG0_9FUNG</name>
<organism evidence="1 2">
    <name type="scientific">Coemansia nantahalensis</name>
    <dbReference type="NCBI Taxonomy" id="2789366"/>
    <lineage>
        <taxon>Eukaryota</taxon>
        <taxon>Fungi</taxon>
        <taxon>Fungi incertae sedis</taxon>
        <taxon>Zoopagomycota</taxon>
        <taxon>Kickxellomycotina</taxon>
        <taxon>Kickxellomycetes</taxon>
        <taxon>Kickxellales</taxon>
        <taxon>Kickxellaceae</taxon>
        <taxon>Coemansia</taxon>
    </lineage>
</organism>
<sequence>MAAYFFPAMWEQRRICVAQALRRGRAQSVLEVGCGEGNVLSFLACPSADDEWPVTRLVGVDIDADALAVAHERLLPTASDRRDLRVDELSVELLHGDASVPVPGLAVDAVVCTEVIEHVDERAGVPALTAAVLGGYRPRLAIFTTPNAEFNVNFPDLQYGSPNARFRDADHKFEWTRAQFAAWAHAAAADYGYDVELRGIGFAMRNAPDGFAALGGCSQMASFTRRPDAAPAPAVECTGQPPQKFAAVAYPVFAEPQAGPAALLALVRRLARDVAGSDGTAALDDLWGVLEIRQQFKRRRALGAWLADHPAAFDLTAAGGDARSPGTTLTVRG</sequence>
<proteinExistence type="predicted"/>
<accession>A0ACC1JMG0</accession>
<evidence type="ECO:0000313" key="1">
    <source>
        <dbReference type="EMBL" id="KAJ2762996.1"/>
    </source>
</evidence>
<reference evidence="1" key="1">
    <citation type="submission" date="2022-07" db="EMBL/GenBank/DDBJ databases">
        <title>Phylogenomic reconstructions and comparative analyses of Kickxellomycotina fungi.</title>
        <authorList>
            <person name="Reynolds N.K."/>
            <person name="Stajich J.E."/>
            <person name="Barry K."/>
            <person name="Grigoriev I.V."/>
            <person name="Crous P."/>
            <person name="Smith M.E."/>
        </authorList>
    </citation>
    <scope>NUCLEOTIDE SEQUENCE</scope>
    <source>
        <strain evidence="1">CBS 109366</strain>
    </source>
</reference>
<dbReference type="EMBL" id="JANBUJ010002841">
    <property type="protein sequence ID" value="KAJ2762996.1"/>
    <property type="molecule type" value="Genomic_DNA"/>
</dbReference>
<comment type="caution">
    <text evidence="1">The sequence shown here is derived from an EMBL/GenBank/DDBJ whole genome shotgun (WGS) entry which is preliminary data.</text>
</comment>
<evidence type="ECO:0000313" key="2">
    <source>
        <dbReference type="Proteomes" id="UP001140234"/>
    </source>
</evidence>
<dbReference type="Proteomes" id="UP001140234">
    <property type="component" value="Unassembled WGS sequence"/>
</dbReference>
<protein>
    <submittedName>
        <fullName evidence="1">Uncharacterized protein</fullName>
    </submittedName>
</protein>
<keyword evidence="2" id="KW-1185">Reference proteome</keyword>
<gene>
    <name evidence="1" type="ORF">IWQ57_005662</name>
</gene>